<reference evidence="1" key="1">
    <citation type="submission" date="2020-08" db="EMBL/GenBank/DDBJ databases">
        <title>Plant Genome Project.</title>
        <authorList>
            <person name="Zhang R.-G."/>
        </authorList>
    </citation>
    <scope>NUCLEOTIDE SEQUENCE</scope>
    <source>
        <strain evidence="1">WSP0</strain>
        <tissue evidence="1">Leaf</tissue>
    </source>
</reference>
<keyword evidence="2" id="KW-1185">Reference proteome</keyword>
<dbReference type="AlphaFoldDB" id="A0AAV6LIF4"/>
<evidence type="ECO:0008006" key="3">
    <source>
        <dbReference type="Google" id="ProtNLM"/>
    </source>
</evidence>
<protein>
    <recommendedName>
        <fullName evidence="3">Reverse transcriptase</fullName>
    </recommendedName>
</protein>
<comment type="caution">
    <text evidence="1">The sequence shown here is derived from an EMBL/GenBank/DDBJ whole genome shotgun (WGS) entry which is preliminary data.</text>
</comment>
<name>A0AAV6LIF4_9ERIC</name>
<accession>A0AAV6LIF4</accession>
<evidence type="ECO:0000313" key="1">
    <source>
        <dbReference type="EMBL" id="KAG5564756.1"/>
    </source>
</evidence>
<proteinExistence type="predicted"/>
<gene>
    <name evidence="1" type="ORF">RHGRI_000831</name>
</gene>
<dbReference type="Proteomes" id="UP000823749">
    <property type="component" value="Chromosome 1"/>
</dbReference>
<organism evidence="1 2">
    <name type="scientific">Rhododendron griersonianum</name>
    <dbReference type="NCBI Taxonomy" id="479676"/>
    <lineage>
        <taxon>Eukaryota</taxon>
        <taxon>Viridiplantae</taxon>
        <taxon>Streptophyta</taxon>
        <taxon>Embryophyta</taxon>
        <taxon>Tracheophyta</taxon>
        <taxon>Spermatophyta</taxon>
        <taxon>Magnoliopsida</taxon>
        <taxon>eudicotyledons</taxon>
        <taxon>Gunneridae</taxon>
        <taxon>Pentapetalae</taxon>
        <taxon>asterids</taxon>
        <taxon>Ericales</taxon>
        <taxon>Ericaceae</taxon>
        <taxon>Ericoideae</taxon>
        <taxon>Rhodoreae</taxon>
        <taxon>Rhododendron</taxon>
    </lineage>
</organism>
<sequence length="85" mass="9652">MHRAGLGLLGEVTWMIQYCAAASFKHSVLKLSLAAVVYGVWRERNCRILRKQKTSLRNLIAKIKTDLRASLIAWGGVKRTDENRL</sequence>
<evidence type="ECO:0000313" key="2">
    <source>
        <dbReference type="Proteomes" id="UP000823749"/>
    </source>
</evidence>
<dbReference type="EMBL" id="JACTNZ010000001">
    <property type="protein sequence ID" value="KAG5564756.1"/>
    <property type="molecule type" value="Genomic_DNA"/>
</dbReference>